<feature type="region of interest" description="Disordered" evidence="1">
    <location>
        <begin position="314"/>
        <end position="334"/>
    </location>
</feature>
<name>A0A562ZG53_9BURK</name>
<keyword evidence="3" id="KW-1185">Reference proteome</keyword>
<evidence type="ECO:0000313" key="2">
    <source>
        <dbReference type="EMBL" id="TWO66955.1"/>
    </source>
</evidence>
<dbReference type="Proteomes" id="UP000318199">
    <property type="component" value="Unassembled WGS sequence"/>
</dbReference>
<protein>
    <submittedName>
        <fullName evidence="2">Uncharacterized protein</fullName>
    </submittedName>
</protein>
<dbReference type="EMBL" id="VOBQ01000024">
    <property type="protein sequence ID" value="TWO66955.1"/>
    <property type="molecule type" value="Genomic_DNA"/>
</dbReference>
<proteinExistence type="predicted"/>
<accession>A0A562ZG53</accession>
<dbReference type="AlphaFoldDB" id="A0A562ZG53"/>
<dbReference type="OrthoDB" id="8572958at2"/>
<organism evidence="2 3">
    <name type="scientific">Caenimonas sedimenti</name>
    <dbReference type="NCBI Taxonomy" id="2596921"/>
    <lineage>
        <taxon>Bacteria</taxon>
        <taxon>Pseudomonadati</taxon>
        <taxon>Pseudomonadota</taxon>
        <taxon>Betaproteobacteria</taxon>
        <taxon>Burkholderiales</taxon>
        <taxon>Comamonadaceae</taxon>
        <taxon>Caenimonas</taxon>
    </lineage>
</organism>
<gene>
    <name evidence="2" type="ORF">FN976_25815</name>
</gene>
<reference evidence="2 3" key="1">
    <citation type="submission" date="2019-07" db="EMBL/GenBank/DDBJ databases">
        <title>Caenimonas sedimenti sp. nov., isolated from activated sludge.</title>
        <authorList>
            <person name="Xu J."/>
        </authorList>
    </citation>
    <scope>NUCLEOTIDE SEQUENCE [LARGE SCALE GENOMIC DNA]</scope>
    <source>
        <strain evidence="2 3">HX-9-20</strain>
    </source>
</reference>
<comment type="caution">
    <text evidence="2">The sequence shown here is derived from an EMBL/GenBank/DDBJ whole genome shotgun (WGS) entry which is preliminary data.</text>
</comment>
<dbReference type="RefSeq" id="WP_145896386.1">
    <property type="nucleotide sequence ID" value="NZ_VOBQ01000024.1"/>
</dbReference>
<evidence type="ECO:0000256" key="1">
    <source>
        <dbReference type="SAM" id="MobiDB-lite"/>
    </source>
</evidence>
<evidence type="ECO:0000313" key="3">
    <source>
        <dbReference type="Proteomes" id="UP000318199"/>
    </source>
</evidence>
<sequence>MNAPQATEDEARFDVVVRMPAGRRLEDVAKLADAAGIRPDHVETVMKALRNGPAAKIGAAVNRQRAEKARDQFTRAGLSVELTPVLSLSAVTTGAFDNLFTCPNCGQRVTLPENRQCPNCTVFVDKVTDEMILRRKLREKERAALDFRTARDQQHAEKSAKESLEAQIRAEIRKELEAEYGIKGGGGGGVRKGVVAAAVLALAAAAFVGGRGTSAGWTMAGLFGSGNANSQAAKAGKMLDKLDAGAAAGGSTAAAAAAYGGPATGDPDVDDPLVQAAGGKRVGAKGISVEQAVAAAQTLAKSVGYKTAGTDGAAAGGNPAPTGSADGTAAAGGAPAAAGAAPAASFSPRVRTLLAFDLTRLLAELGQLPRSREMLKALRAIPAHAADAALSTAAGVADAEVRAWTLASTAPGALRPAAERLISDAQAIADPFWRTKALMQAGVIAARQPHLPPELARLFLNKSAEGLKTIQGPQQAAAMGDWTVALGEVLLAEATARAKVGQWTQARTIGAQLEAMIAQAPDASAGARLHAIDYQLKSLTGEADKAAGALAAGLALAAREPDLAERAALLRAMAALAGGTADGAMATAIESVKTAALPKNGYERARAMTMLALLHADAGMRARAGEYTQLALSTPQLDAAEAMELHADLLLRGDMVTAKSLHGAGLYADAEAMLRRLGELLL</sequence>